<organism evidence="2 3">
    <name type="scientific">Pleurodeles waltl</name>
    <name type="common">Iberian ribbed newt</name>
    <dbReference type="NCBI Taxonomy" id="8319"/>
    <lineage>
        <taxon>Eukaryota</taxon>
        <taxon>Metazoa</taxon>
        <taxon>Chordata</taxon>
        <taxon>Craniata</taxon>
        <taxon>Vertebrata</taxon>
        <taxon>Euteleostomi</taxon>
        <taxon>Amphibia</taxon>
        <taxon>Batrachia</taxon>
        <taxon>Caudata</taxon>
        <taxon>Salamandroidea</taxon>
        <taxon>Salamandridae</taxon>
        <taxon>Pleurodelinae</taxon>
        <taxon>Pleurodeles</taxon>
    </lineage>
</organism>
<comment type="caution">
    <text evidence="2">The sequence shown here is derived from an EMBL/GenBank/DDBJ whole genome shotgun (WGS) entry which is preliminary data.</text>
</comment>
<reference evidence="2" key="1">
    <citation type="journal article" date="2022" name="bioRxiv">
        <title>Sequencing and chromosome-scale assembly of the giantPleurodeles waltlgenome.</title>
        <authorList>
            <person name="Brown T."/>
            <person name="Elewa A."/>
            <person name="Iarovenko S."/>
            <person name="Subramanian E."/>
            <person name="Araus A.J."/>
            <person name="Petzold A."/>
            <person name="Susuki M."/>
            <person name="Suzuki K.-i.T."/>
            <person name="Hayashi T."/>
            <person name="Toyoda A."/>
            <person name="Oliveira C."/>
            <person name="Osipova E."/>
            <person name="Leigh N.D."/>
            <person name="Simon A."/>
            <person name="Yun M.H."/>
        </authorList>
    </citation>
    <scope>NUCLEOTIDE SEQUENCE</scope>
    <source>
        <strain evidence="2">20211129_DDA</strain>
        <tissue evidence="2">Liver</tissue>
    </source>
</reference>
<sequence>MRATQRMMEKGATRQQGAAPDPERAGWWPAPSWQRRVPYIRETSRKFKKAQGPNRPGLQGRPRSSRAHGTSTARSVPPRLHSAQDWARSDGANQTVGRGEAMSVPAPPSA</sequence>
<evidence type="ECO:0000313" key="2">
    <source>
        <dbReference type="EMBL" id="KAJ1218395.1"/>
    </source>
</evidence>
<dbReference type="Proteomes" id="UP001066276">
    <property type="component" value="Chromosome 1_1"/>
</dbReference>
<dbReference type="AlphaFoldDB" id="A0AAV7X045"/>
<evidence type="ECO:0000313" key="3">
    <source>
        <dbReference type="Proteomes" id="UP001066276"/>
    </source>
</evidence>
<name>A0AAV7X045_PLEWA</name>
<accession>A0AAV7X045</accession>
<keyword evidence="3" id="KW-1185">Reference proteome</keyword>
<gene>
    <name evidence="2" type="ORF">NDU88_005975</name>
</gene>
<feature type="region of interest" description="Disordered" evidence="1">
    <location>
        <begin position="1"/>
        <end position="110"/>
    </location>
</feature>
<dbReference type="EMBL" id="JANPWB010000001">
    <property type="protein sequence ID" value="KAJ1218395.1"/>
    <property type="molecule type" value="Genomic_DNA"/>
</dbReference>
<evidence type="ECO:0000256" key="1">
    <source>
        <dbReference type="SAM" id="MobiDB-lite"/>
    </source>
</evidence>
<proteinExistence type="predicted"/>
<protein>
    <submittedName>
        <fullName evidence="2">Uncharacterized protein</fullName>
    </submittedName>
</protein>